<feature type="region of interest" description="Disordered" evidence="1">
    <location>
        <begin position="84"/>
        <end position="105"/>
    </location>
</feature>
<feature type="compositionally biased region" description="Polar residues" evidence="1">
    <location>
        <begin position="27"/>
        <end position="46"/>
    </location>
</feature>
<reference evidence="2" key="1">
    <citation type="submission" date="2022-03" db="EMBL/GenBank/DDBJ databases">
        <authorList>
            <person name="Martin H S."/>
        </authorList>
    </citation>
    <scope>NUCLEOTIDE SEQUENCE</scope>
</reference>
<feature type="non-terminal residue" evidence="2">
    <location>
        <position position="105"/>
    </location>
</feature>
<protein>
    <submittedName>
        <fullName evidence="2">Uncharacterized protein</fullName>
    </submittedName>
</protein>
<evidence type="ECO:0000256" key="1">
    <source>
        <dbReference type="SAM" id="MobiDB-lite"/>
    </source>
</evidence>
<gene>
    <name evidence="2" type="ORF">IPOD504_LOCUS7567</name>
</gene>
<keyword evidence="3" id="KW-1185">Reference proteome</keyword>
<accession>A0ABN8I8X4</accession>
<proteinExistence type="predicted"/>
<dbReference type="EMBL" id="OW152814">
    <property type="protein sequence ID" value="CAH2050618.1"/>
    <property type="molecule type" value="Genomic_DNA"/>
</dbReference>
<name>A0ABN8I8X4_9NEOP</name>
<feature type="region of interest" description="Disordered" evidence="1">
    <location>
        <begin position="1"/>
        <end position="53"/>
    </location>
</feature>
<sequence>MRPSTPSDQSGGHRAFRETGRAPPSLVKTTPQNDHNSYLRTLSEHPQTAHGVSFQSHSIQMSLSFGWPQSRLMKYGAACLPHNGGAADARLLPRRGPVAATPGRG</sequence>
<organism evidence="2 3">
    <name type="scientific">Iphiclides podalirius</name>
    <name type="common">scarce swallowtail</name>
    <dbReference type="NCBI Taxonomy" id="110791"/>
    <lineage>
        <taxon>Eukaryota</taxon>
        <taxon>Metazoa</taxon>
        <taxon>Ecdysozoa</taxon>
        <taxon>Arthropoda</taxon>
        <taxon>Hexapoda</taxon>
        <taxon>Insecta</taxon>
        <taxon>Pterygota</taxon>
        <taxon>Neoptera</taxon>
        <taxon>Endopterygota</taxon>
        <taxon>Lepidoptera</taxon>
        <taxon>Glossata</taxon>
        <taxon>Ditrysia</taxon>
        <taxon>Papilionoidea</taxon>
        <taxon>Papilionidae</taxon>
        <taxon>Papilioninae</taxon>
        <taxon>Iphiclides</taxon>
    </lineage>
</organism>
<evidence type="ECO:0000313" key="2">
    <source>
        <dbReference type="EMBL" id="CAH2050618.1"/>
    </source>
</evidence>
<evidence type="ECO:0000313" key="3">
    <source>
        <dbReference type="Proteomes" id="UP000837857"/>
    </source>
</evidence>
<dbReference type="Proteomes" id="UP000837857">
    <property type="component" value="Chromosome 2"/>
</dbReference>
<feature type="compositionally biased region" description="Polar residues" evidence="1">
    <location>
        <begin position="1"/>
        <end position="10"/>
    </location>
</feature>